<dbReference type="InterPro" id="IPR012577">
    <property type="entry name" value="NIPSNAP"/>
</dbReference>
<gene>
    <name evidence="3" type="ORF">ALOHA_HF4000005H07ctg1g18</name>
</gene>
<name>B3T0E1_9ZZZZ</name>
<dbReference type="EMBL" id="EU016565">
    <property type="protein sequence ID" value="ABZ06050.1"/>
    <property type="molecule type" value="Genomic_DNA"/>
</dbReference>
<sequence>MIYEVRTYTLRPGTVGEFESRFEKRHPYREKYSKLGAFWHTDFGTLNQVIHVWEYDDLDHRTEAREAANHDPDLERNPGGREFIVEQQSEIVTPASFMHPLGSRDYGSGNVYEMRTYTYEPGAIPKVLAAWGDAVPRREEYSPLAACWTTELGALNRFTHVWVYKDLNERDRVRADARQAGAWPPSAGVSPIRQENKVLIAAPFSPVK</sequence>
<protein>
    <recommendedName>
        <fullName evidence="2">NIPSNAP domain-containing protein</fullName>
    </recommendedName>
</protein>
<feature type="domain" description="NIPSNAP" evidence="2">
    <location>
        <begin position="3"/>
        <end position="97"/>
    </location>
</feature>
<evidence type="ECO:0000259" key="2">
    <source>
        <dbReference type="Pfam" id="PF07978"/>
    </source>
</evidence>
<dbReference type="AlphaFoldDB" id="B3T0E1"/>
<accession>B3T0E1</accession>
<feature type="domain" description="NIPSNAP" evidence="2">
    <location>
        <begin position="112"/>
        <end position="206"/>
    </location>
</feature>
<dbReference type="PANTHER" id="PTHR21017">
    <property type="entry name" value="NIPSNAP-RELATED"/>
    <property type="match status" value="1"/>
</dbReference>
<organism evidence="3">
    <name type="scientific">uncultured marine microorganism HF4000_005H07</name>
    <dbReference type="NCBI Taxonomy" id="455506"/>
    <lineage>
        <taxon>unclassified sequences</taxon>
        <taxon>environmental samples</taxon>
    </lineage>
</organism>
<proteinExistence type="inferred from homology"/>
<dbReference type="SUPFAM" id="SSF54909">
    <property type="entry name" value="Dimeric alpha+beta barrel"/>
    <property type="match status" value="2"/>
</dbReference>
<comment type="similarity">
    <text evidence="1">Belongs to the NipSnap family.</text>
</comment>
<reference evidence="3" key="1">
    <citation type="journal article" date="2008" name="ISME J.">
        <title>Genomic patterns of recombination, clonal divergence and environment in marine microbial populations.</title>
        <authorList>
            <person name="Konstantinidis K.T."/>
            <person name="Delong E.F."/>
        </authorList>
    </citation>
    <scope>NUCLEOTIDE SEQUENCE</scope>
</reference>
<dbReference type="Gene3D" id="3.30.70.100">
    <property type="match status" value="2"/>
</dbReference>
<dbReference type="InterPro" id="IPR051557">
    <property type="entry name" value="NipSnap_domain"/>
</dbReference>
<dbReference type="PANTHER" id="PTHR21017:SF17">
    <property type="entry name" value="PROTEIN NIPSNAP"/>
    <property type="match status" value="1"/>
</dbReference>
<dbReference type="Pfam" id="PF07978">
    <property type="entry name" value="NIPSNAP"/>
    <property type="match status" value="2"/>
</dbReference>
<evidence type="ECO:0000313" key="3">
    <source>
        <dbReference type="EMBL" id="ABZ06050.1"/>
    </source>
</evidence>
<evidence type="ECO:0000256" key="1">
    <source>
        <dbReference type="ARBA" id="ARBA00005291"/>
    </source>
</evidence>
<dbReference type="InterPro" id="IPR011008">
    <property type="entry name" value="Dimeric_a/b-barrel"/>
</dbReference>